<keyword evidence="4" id="KW-1185">Reference proteome</keyword>
<dbReference type="InterPro" id="IPR029045">
    <property type="entry name" value="ClpP/crotonase-like_dom_sf"/>
</dbReference>
<dbReference type="InterPro" id="IPR014748">
    <property type="entry name" value="Enoyl-CoA_hydra_C"/>
</dbReference>
<dbReference type="PANTHER" id="PTHR42964">
    <property type="entry name" value="ENOYL-COA HYDRATASE"/>
    <property type="match status" value="1"/>
</dbReference>
<evidence type="ECO:0000256" key="2">
    <source>
        <dbReference type="RuleBase" id="RU003707"/>
    </source>
</evidence>
<dbReference type="GO" id="GO:0008300">
    <property type="term" value="P:isoprenoid catabolic process"/>
    <property type="evidence" value="ECO:0007669"/>
    <property type="project" value="TreeGrafter"/>
</dbReference>
<dbReference type="InterPro" id="IPR051683">
    <property type="entry name" value="Enoyl-CoA_Hydratase/Isomerase"/>
</dbReference>
<evidence type="ECO:0000313" key="4">
    <source>
        <dbReference type="Proteomes" id="UP000315303"/>
    </source>
</evidence>
<dbReference type="EMBL" id="SAWY01000040">
    <property type="protein sequence ID" value="TPH12587.1"/>
    <property type="molecule type" value="Genomic_DNA"/>
</dbReference>
<dbReference type="PROSITE" id="PS00166">
    <property type="entry name" value="ENOYL_COA_HYDRATASE"/>
    <property type="match status" value="1"/>
</dbReference>
<comment type="similarity">
    <text evidence="1 2">Belongs to the enoyl-CoA hydratase/isomerase family.</text>
</comment>
<dbReference type="Pfam" id="PF00378">
    <property type="entry name" value="ECH_1"/>
    <property type="match status" value="1"/>
</dbReference>
<accession>A0A502KWH9</accession>
<proteinExistence type="inferred from homology"/>
<dbReference type="AlphaFoldDB" id="A0A502KWH9"/>
<dbReference type="SUPFAM" id="SSF52096">
    <property type="entry name" value="ClpP/crotonase"/>
    <property type="match status" value="1"/>
</dbReference>
<organism evidence="3 4">
    <name type="scientific">Litorilituus lipolyticus</name>
    <dbReference type="NCBI Taxonomy" id="2491017"/>
    <lineage>
        <taxon>Bacteria</taxon>
        <taxon>Pseudomonadati</taxon>
        <taxon>Pseudomonadota</taxon>
        <taxon>Gammaproteobacteria</taxon>
        <taxon>Alteromonadales</taxon>
        <taxon>Colwelliaceae</taxon>
        <taxon>Litorilituus</taxon>
    </lineage>
</organism>
<dbReference type="GO" id="GO:0016853">
    <property type="term" value="F:isomerase activity"/>
    <property type="evidence" value="ECO:0007669"/>
    <property type="project" value="UniProtKB-KW"/>
</dbReference>
<comment type="caution">
    <text evidence="3">The sequence shown here is derived from an EMBL/GenBank/DDBJ whole genome shotgun (WGS) entry which is preliminary data.</text>
</comment>
<dbReference type="Gene3D" id="1.10.12.10">
    <property type="entry name" value="Lyase 2-enoyl-coa Hydratase, Chain A, domain 2"/>
    <property type="match status" value="1"/>
</dbReference>
<reference evidence="3 4" key="1">
    <citation type="submission" date="2019-01" db="EMBL/GenBank/DDBJ databases">
        <title>Litorilituus lipolytica sp. nov., isolated from intertidal sand of the Yellow Sea in China.</title>
        <authorList>
            <person name="Liu A."/>
        </authorList>
    </citation>
    <scope>NUCLEOTIDE SEQUENCE [LARGE SCALE GENOMIC DNA]</scope>
    <source>
        <strain evidence="3 4">RZ04</strain>
    </source>
</reference>
<gene>
    <name evidence="3" type="ORF">EPA86_16740</name>
</gene>
<dbReference type="Proteomes" id="UP000315303">
    <property type="component" value="Unassembled WGS sequence"/>
</dbReference>
<dbReference type="CDD" id="cd06558">
    <property type="entry name" value="crotonase-like"/>
    <property type="match status" value="1"/>
</dbReference>
<dbReference type="InterPro" id="IPR018376">
    <property type="entry name" value="Enoyl-CoA_hyd/isom_CS"/>
</dbReference>
<protein>
    <submittedName>
        <fullName evidence="3">Enoyl-CoA hydratase/isomerase family protein</fullName>
    </submittedName>
</protein>
<evidence type="ECO:0000313" key="3">
    <source>
        <dbReference type="EMBL" id="TPH12587.1"/>
    </source>
</evidence>
<keyword evidence="3" id="KW-0413">Isomerase</keyword>
<name>A0A502KWH9_9GAMM</name>
<dbReference type="OrthoDB" id="9807606at2"/>
<sequence>MTSQQNNKVLLHIDSQGVATVTLNNSEKHNAFDDDIIKQLTDTFQSLAERNDIRVMVLASEGKSFSAGADLGWMKRMAGYSYEDNLKDANALANMLKALNFLPMPTIAKIQGAAFGGAVGLASCCDIVIASNKASFCLSEVKLGLIPATISPYVVSAIGLKAARRYFQTAERFFADKALQLGLVDEVVEPDLLSNEVDKMIATLLANGPQAMQQAKQLAFDVAYKEVNQTLLTDTSERIANIRVSDEGQEGLKAFFEKRTANWHLGANDKRNN</sequence>
<dbReference type="RefSeq" id="WP_140605535.1">
    <property type="nucleotide sequence ID" value="NZ_SAWY01000040.1"/>
</dbReference>
<dbReference type="Gene3D" id="3.90.226.10">
    <property type="entry name" value="2-enoyl-CoA Hydratase, Chain A, domain 1"/>
    <property type="match status" value="1"/>
</dbReference>
<evidence type="ECO:0000256" key="1">
    <source>
        <dbReference type="ARBA" id="ARBA00005254"/>
    </source>
</evidence>
<dbReference type="InterPro" id="IPR001753">
    <property type="entry name" value="Enoyl-CoA_hydra/iso"/>
</dbReference>
<dbReference type="PANTHER" id="PTHR42964:SF1">
    <property type="entry name" value="POLYKETIDE BIOSYNTHESIS ENOYL-COA HYDRATASE PKSH-RELATED"/>
    <property type="match status" value="1"/>
</dbReference>